<dbReference type="STRING" id="1121025.SAMN02745249_01796"/>
<organism evidence="2 3">
    <name type="scientific">Atopostipes suicloacalis DSM 15692</name>
    <dbReference type="NCBI Taxonomy" id="1121025"/>
    <lineage>
        <taxon>Bacteria</taxon>
        <taxon>Bacillati</taxon>
        <taxon>Bacillota</taxon>
        <taxon>Bacilli</taxon>
        <taxon>Lactobacillales</taxon>
        <taxon>Carnobacteriaceae</taxon>
        <taxon>Atopostipes</taxon>
    </lineage>
</organism>
<dbReference type="InterPro" id="IPR023577">
    <property type="entry name" value="CYTH_domain"/>
</dbReference>
<dbReference type="PROSITE" id="PS51707">
    <property type="entry name" value="CYTH"/>
    <property type="match status" value="1"/>
</dbReference>
<dbReference type="InterPro" id="IPR033469">
    <property type="entry name" value="CYTH-like_dom_sf"/>
</dbReference>
<dbReference type="PIRSF" id="PIRSF012526">
    <property type="entry name" value="CYTH_UCP012526"/>
    <property type="match status" value="1"/>
</dbReference>
<keyword evidence="3" id="KW-1185">Reference proteome</keyword>
<reference evidence="2 3" key="1">
    <citation type="submission" date="2016-11" db="EMBL/GenBank/DDBJ databases">
        <authorList>
            <person name="Jaros S."/>
            <person name="Januszkiewicz K."/>
            <person name="Wedrychowicz H."/>
        </authorList>
    </citation>
    <scope>NUCLEOTIDE SEQUENCE [LARGE SCALE GENOMIC DNA]</scope>
    <source>
        <strain evidence="2 3">DSM 15692</strain>
    </source>
</reference>
<dbReference type="SUPFAM" id="SSF55154">
    <property type="entry name" value="CYTH-like phosphatases"/>
    <property type="match status" value="1"/>
</dbReference>
<protein>
    <submittedName>
        <fullName evidence="2">Uncharacterized protein YjbK</fullName>
    </submittedName>
</protein>
<dbReference type="Gene3D" id="2.40.320.10">
    <property type="entry name" value="Hypothetical Protein Pfu-838710-001"/>
    <property type="match status" value="1"/>
</dbReference>
<dbReference type="OrthoDB" id="384378at2"/>
<dbReference type="RefSeq" id="WP_073298493.1">
    <property type="nucleotide sequence ID" value="NZ_FQUF01000031.1"/>
</dbReference>
<evidence type="ECO:0000259" key="1">
    <source>
        <dbReference type="PROSITE" id="PS51707"/>
    </source>
</evidence>
<dbReference type="AlphaFoldDB" id="A0A1M4YTV1"/>
<gene>
    <name evidence="2" type="ORF">SAMN02745249_01796</name>
</gene>
<evidence type="ECO:0000313" key="2">
    <source>
        <dbReference type="EMBL" id="SHF09269.1"/>
    </source>
</evidence>
<dbReference type="SMART" id="SM01118">
    <property type="entry name" value="CYTH"/>
    <property type="match status" value="1"/>
</dbReference>
<evidence type="ECO:0000313" key="3">
    <source>
        <dbReference type="Proteomes" id="UP000184128"/>
    </source>
</evidence>
<dbReference type="InterPro" id="IPR009195">
    <property type="entry name" value="Uncharacterised_YjbK"/>
</dbReference>
<sequence>MEQNFEIEFKNLLTKDEYLGLLDKEFPDNSNLRSKKAIYQANYYFDTSNKDLKKQNSALRVRITDSTNEMTLKVPYQGFLMENNLHLSNNKASEIINNKQIVLSSFNSPDNDFSFLDQKIKDSTFYLFNSYQTKRFEKSVKNHLIVLDETTFQNGVIHYELEVESNDEDEGRKFFESILRTYGVPIRKASPKIQRAEKNQ</sequence>
<dbReference type="EMBL" id="FQUF01000031">
    <property type="protein sequence ID" value="SHF09269.1"/>
    <property type="molecule type" value="Genomic_DNA"/>
</dbReference>
<dbReference type="Pfam" id="PF01928">
    <property type="entry name" value="CYTH"/>
    <property type="match status" value="1"/>
</dbReference>
<feature type="domain" description="CYTH" evidence="1">
    <location>
        <begin position="4"/>
        <end position="200"/>
    </location>
</feature>
<proteinExistence type="predicted"/>
<accession>A0A1M4YTV1</accession>
<dbReference type="Proteomes" id="UP000184128">
    <property type="component" value="Unassembled WGS sequence"/>
</dbReference>
<name>A0A1M4YTV1_9LACT</name>